<protein>
    <submittedName>
        <fullName evidence="6">Methyltransferase family protein</fullName>
        <ecNumber evidence="6">2.1.1.100</ecNumber>
        <ecNumber evidence="6">2.1.1.334</ecNumber>
    </submittedName>
</protein>
<organism evidence="6 7">
    <name type="scientific">Paracoccus angustae</name>
    <dbReference type="NCBI Taxonomy" id="1671480"/>
    <lineage>
        <taxon>Bacteria</taxon>
        <taxon>Pseudomonadati</taxon>
        <taxon>Pseudomonadota</taxon>
        <taxon>Alphaproteobacteria</taxon>
        <taxon>Rhodobacterales</taxon>
        <taxon>Paracoccaceae</taxon>
        <taxon>Paracoccus</taxon>
    </lineage>
</organism>
<keyword evidence="6" id="KW-0808">Transferase</keyword>
<evidence type="ECO:0000256" key="4">
    <source>
        <dbReference type="ARBA" id="ARBA00023136"/>
    </source>
</evidence>
<gene>
    <name evidence="6" type="ORF">ACFOM8_13640</name>
</gene>
<dbReference type="GO" id="GO:0032259">
    <property type="term" value="P:methylation"/>
    <property type="evidence" value="ECO:0007669"/>
    <property type="project" value="UniProtKB-KW"/>
</dbReference>
<evidence type="ECO:0000256" key="3">
    <source>
        <dbReference type="ARBA" id="ARBA00022989"/>
    </source>
</evidence>
<sequence length="212" mass="22321">MASGFGGSALAILAAYLLLFLWGTAETGRANGRTAWLMARSRGRDRRAAFAFRLAFACSFVGPLVWSLSPALRRLDPFWSGGDGAWVGMAGVFAAALGAMIAFAAQMSMGASWRVGVKGSEVGGLVTGGLFRISRNPTFIGQCLLLTGVALALPALPTLIGPPLFLAAARAQVPSEEAVLRRAHGAAYDDWARQVPRWIGPCRRSGSLRRGG</sequence>
<dbReference type="RefSeq" id="WP_377762224.1">
    <property type="nucleotide sequence ID" value="NZ_JBHRXY010000011.1"/>
</dbReference>
<feature type="transmembrane region" description="Helical" evidence="5">
    <location>
        <begin position="6"/>
        <end position="27"/>
    </location>
</feature>
<dbReference type="EC" id="2.1.1.334" evidence="6"/>
<name>A0ABV7U5Z2_9RHOB</name>
<feature type="transmembrane region" description="Helical" evidence="5">
    <location>
        <begin position="48"/>
        <end position="66"/>
    </location>
</feature>
<accession>A0ABV7U5Z2</accession>
<keyword evidence="4 5" id="KW-0472">Membrane</keyword>
<dbReference type="EMBL" id="JBHRXY010000011">
    <property type="protein sequence ID" value="MFC3630487.1"/>
    <property type="molecule type" value="Genomic_DNA"/>
</dbReference>
<keyword evidence="3 5" id="KW-1133">Transmembrane helix</keyword>
<dbReference type="GO" id="GO:0004671">
    <property type="term" value="F:protein C-terminal S-isoprenylcysteine carboxyl O-methyltransferase activity"/>
    <property type="evidence" value="ECO:0007669"/>
    <property type="project" value="UniProtKB-EC"/>
</dbReference>
<feature type="transmembrane region" description="Helical" evidence="5">
    <location>
        <begin position="139"/>
        <end position="160"/>
    </location>
</feature>
<evidence type="ECO:0000313" key="6">
    <source>
        <dbReference type="EMBL" id="MFC3630487.1"/>
    </source>
</evidence>
<reference evidence="7" key="1">
    <citation type="journal article" date="2019" name="Int. J. Syst. Evol. Microbiol.">
        <title>The Global Catalogue of Microorganisms (GCM) 10K type strain sequencing project: providing services to taxonomists for standard genome sequencing and annotation.</title>
        <authorList>
            <consortium name="The Broad Institute Genomics Platform"/>
            <consortium name="The Broad Institute Genome Sequencing Center for Infectious Disease"/>
            <person name="Wu L."/>
            <person name="Ma J."/>
        </authorList>
    </citation>
    <scope>NUCLEOTIDE SEQUENCE [LARGE SCALE GENOMIC DNA]</scope>
    <source>
        <strain evidence="7">KCTC 42473</strain>
    </source>
</reference>
<dbReference type="Proteomes" id="UP001595539">
    <property type="component" value="Unassembled WGS sequence"/>
</dbReference>
<evidence type="ECO:0000313" key="7">
    <source>
        <dbReference type="Proteomes" id="UP001595539"/>
    </source>
</evidence>
<feature type="transmembrane region" description="Helical" evidence="5">
    <location>
        <begin position="86"/>
        <end position="105"/>
    </location>
</feature>
<dbReference type="Gene3D" id="1.20.120.1630">
    <property type="match status" value="1"/>
</dbReference>
<keyword evidence="7" id="KW-1185">Reference proteome</keyword>
<evidence type="ECO:0000256" key="1">
    <source>
        <dbReference type="ARBA" id="ARBA00004127"/>
    </source>
</evidence>
<keyword evidence="6" id="KW-0489">Methyltransferase</keyword>
<evidence type="ECO:0000256" key="2">
    <source>
        <dbReference type="ARBA" id="ARBA00022692"/>
    </source>
</evidence>
<comment type="subcellular location">
    <subcellularLocation>
        <location evidence="1">Endomembrane system</location>
        <topology evidence="1">Multi-pass membrane protein</topology>
    </subcellularLocation>
</comment>
<dbReference type="Pfam" id="PF04191">
    <property type="entry name" value="PEMT"/>
    <property type="match status" value="1"/>
</dbReference>
<comment type="caution">
    <text evidence="6">The sequence shown here is derived from an EMBL/GenBank/DDBJ whole genome shotgun (WGS) entry which is preliminary data.</text>
</comment>
<dbReference type="InterPro" id="IPR007318">
    <property type="entry name" value="Phopholipid_MeTrfase"/>
</dbReference>
<keyword evidence="2 5" id="KW-0812">Transmembrane</keyword>
<dbReference type="EC" id="2.1.1.100" evidence="6"/>
<proteinExistence type="predicted"/>
<evidence type="ECO:0000256" key="5">
    <source>
        <dbReference type="SAM" id="Phobius"/>
    </source>
</evidence>